<sequence length="255" mass="28267">MIEVDQFFVGFEAIEHRLKSLSQYGTGRLSIAVHPALGNAFMPRALAAHDLESRDIRVSLRILSSREVHQQVSTGQCDFGLMADEMPVHGLEHSAFMDTPGVMVMAPSHALANKDRIEPLDLENVDFLALNPEDSSRRRLEAALLGSCVKPKIRVETPYAHTICEMATHGMGIGFVNPIAAVDYLGRGLAIRPFALDVPFSSILLFRPNNPLSDTARQLIRRMRIQLEKDLRRLQRAISAVDAGPGARFSTPEHH</sequence>
<dbReference type="Gene3D" id="3.40.190.290">
    <property type="match status" value="1"/>
</dbReference>
<proteinExistence type="predicted"/>
<evidence type="ECO:0000313" key="2">
    <source>
        <dbReference type="EMBL" id="GGJ87504.1"/>
    </source>
</evidence>
<feature type="domain" description="LysR substrate-binding" evidence="1">
    <location>
        <begin position="25"/>
        <end position="224"/>
    </location>
</feature>
<dbReference type="InterPro" id="IPR005119">
    <property type="entry name" value="LysR_subst-bd"/>
</dbReference>
<dbReference type="GO" id="GO:0043565">
    <property type="term" value="F:sequence-specific DNA binding"/>
    <property type="evidence" value="ECO:0007669"/>
    <property type="project" value="TreeGrafter"/>
</dbReference>
<dbReference type="PANTHER" id="PTHR30427:SF1">
    <property type="entry name" value="TRANSCRIPTIONAL ACTIVATOR PROTEIN LYSR"/>
    <property type="match status" value="1"/>
</dbReference>
<keyword evidence="3" id="KW-1185">Reference proteome</keyword>
<gene>
    <name evidence="2" type="ORF">GCM10009304_11670</name>
</gene>
<dbReference type="AlphaFoldDB" id="A0A917PQP6"/>
<reference evidence="2" key="1">
    <citation type="journal article" date="2014" name="Int. J. Syst. Evol. Microbiol.">
        <title>Complete genome sequence of Corynebacterium casei LMG S-19264T (=DSM 44701T), isolated from a smear-ripened cheese.</title>
        <authorList>
            <consortium name="US DOE Joint Genome Institute (JGI-PGF)"/>
            <person name="Walter F."/>
            <person name="Albersmeier A."/>
            <person name="Kalinowski J."/>
            <person name="Ruckert C."/>
        </authorList>
    </citation>
    <scope>NUCLEOTIDE SEQUENCE</scope>
    <source>
        <strain evidence="2">JCM 30078</strain>
    </source>
</reference>
<reference evidence="2" key="2">
    <citation type="submission" date="2020-09" db="EMBL/GenBank/DDBJ databases">
        <authorList>
            <person name="Sun Q."/>
            <person name="Ohkuma M."/>
        </authorList>
    </citation>
    <scope>NUCLEOTIDE SEQUENCE</scope>
    <source>
        <strain evidence="2">JCM 30078</strain>
    </source>
</reference>
<organism evidence="2 3">
    <name type="scientific">Pseudomonas matsuisoli</name>
    <dbReference type="NCBI Taxonomy" id="1515666"/>
    <lineage>
        <taxon>Bacteria</taxon>
        <taxon>Pseudomonadati</taxon>
        <taxon>Pseudomonadota</taxon>
        <taxon>Gammaproteobacteria</taxon>
        <taxon>Pseudomonadales</taxon>
        <taxon>Pseudomonadaceae</taxon>
        <taxon>Pseudomonas</taxon>
    </lineage>
</organism>
<dbReference type="EMBL" id="BMPO01000002">
    <property type="protein sequence ID" value="GGJ87504.1"/>
    <property type="molecule type" value="Genomic_DNA"/>
</dbReference>
<name>A0A917PQP6_9PSED</name>
<evidence type="ECO:0000313" key="3">
    <source>
        <dbReference type="Proteomes" id="UP000635983"/>
    </source>
</evidence>
<dbReference type="Pfam" id="PF03466">
    <property type="entry name" value="LysR_substrate"/>
    <property type="match status" value="1"/>
</dbReference>
<dbReference type="PANTHER" id="PTHR30427">
    <property type="entry name" value="TRANSCRIPTIONAL ACTIVATOR PROTEIN LYSR"/>
    <property type="match status" value="1"/>
</dbReference>
<dbReference type="SUPFAM" id="SSF53850">
    <property type="entry name" value="Periplasmic binding protein-like II"/>
    <property type="match status" value="1"/>
</dbReference>
<dbReference type="GO" id="GO:0010628">
    <property type="term" value="P:positive regulation of gene expression"/>
    <property type="evidence" value="ECO:0007669"/>
    <property type="project" value="TreeGrafter"/>
</dbReference>
<comment type="caution">
    <text evidence="2">The sequence shown here is derived from an EMBL/GenBank/DDBJ whole genome shotgun (WGS) entry which is preliminary data.</text>
</comment>
<evidence type="ECO:0000259" key="1">
    <source>
        <dbReference type="Pfam" id="PF03466"/>
    </source>
</evidence>
<dbReference type="Proteomes" id="UP000635983">
    <property type="component" value="Unassembled WGS sequence"/>
</dbReference>
<accession>A0A917PQP6</accession>
<protein>
    <recommendedName>
        <fullName evidence="1">LysR substrate-binding domain-containing protein</fullName>
    </recommendedName>
</protein>